<dbReference type="PANTHER" id="PTHR11953">
    <property type="entry name" value="EXOSOME COMPLEX COMPONENT"/>
    <property type="match status" value="1"/>
</dbReference>
<dbReference type="SUPFAM" id="SSF55666">
    <property type="entry name" value="Ribonuclease PH domain 2-like"/>
    <property type="match status" value="1"/>
</dbReference>
<evidence type="ECO:0000259" key="8">
    <source>
        <dbReference type="Pfam" id="PF01138"/>
    </source>
</evidence>
<feature type="domain" description="Exoribonuclease phosphorolytic" evidence="8">
    <location>
        <begin position="21"/>
        <end position="145"/>
    </location>
</feature>
<evidence type="ECO:0000313" key="11">
    <source>
        <dbReference type="Proteomes" id="UP001210925"/>
    </source>
</evidence>
<dbReference type="AlphaFoldDB" id="A0AAD5Y5X1"/>
<evidence type="ECO:0000256" key="5">
    <source>
        <dbReference type="ARBA" id="ARBA00022835"/>
    </source>
</evidence>
<dbReference type="GO" id="GO:0071028">
    <property type="term" value="P:nuclear mRNA surveillance"/>
    <property type="evidence" value="ECO:0007669"/>
    <property type="project" value="TreeGrafter"/>
</dbReference>
<comment type="similarity">
    <text evidence="3">Belongs to the RNase PH family.</text>
</comment>
<dbReference type="InterPro" id="IPR015847">
    <property type="entry name" value="ExoRNase_PH_dom2"/>
</dbReference>
<evidence type="ECO:0000259" key="9">
    <source>
        <dbReference type="Pfam" id="PF03725"/>
    </source>
</evidence>
<proteinExistence type="inferred from homology"/>
<evidence type="ECO:0000313" key="10">
    <source>
        <dbReference type="EMBL" id="KAJ3261223.1"/>
    </source>
</evidence>
<dbReference type="SUPFAM" id="SSF54211">
    <property type="entry name" value="Ribosomal protein S5 domain 2-like"/>
    <property type="match status" value="1"/>
</dbReference>
<accession>A0AAD5Y5X1</accession>
<keyword evidence="5" id="KW-0271">Exosome</keyword>
<dbReference type="GO" id="GO:0005730">
    <property type="term" value="C:nucleolus"/>
    <property type="evidence" value="ECO:0007669"/>
    <property type="project" value="UniProtKB-SubCell"/>
</dbReference>
<evidence type="ECO:0000256" key="2">
    <source>
        <dbReference type="ARBA" id="ARBA00004604"/>
    </source>
</evidence>
<evidence type="ECO:0000256" key="4">
    <source>
        <dbReference type="ARBA" id="ARBA00022490"/>
    </source>
</evidence>
<protein>
    <recommendedName>
        <fullName evidence="7">Ribosomal RNA-processing protein 41</fullName>
    </recommendedName>
</protein>
<name>A0AAD5Y5X1_9FUNG</name>
<dbReference type="InterPro" id="IPR001247">
    <property type="entry name" value="ExoRNase_PH_dom1"/>
</dbReference>
<dbReference type="EMBL" id="JADGKB010000007">
    <property type="protein sequence ID" value="KAJ3261223.1"/>
    <property type="molecule type" value="Genomic_DNA"/>
</dbReference>
<dbReference type="GO" id="GO:0034475">
    <property type="term" value="P:U4 snRNA 3'-end processing"/>
    <property type="evidence" value="ECO:0007669"/>
    <property type="project" value="TreeGrafter"/>
</dbReference>
<dbReference type="InterPro" id="IPR050080">
    <property type="entry name" value="RNase_PH"/>
</dbReference>
<dbReference type="InterPro" id="IPR036345">
    <property type="entry name" value="ExoRNase_PH_dom2_sf"/>
</dbReference>
<dbReference type="Pfam" id="PF01138">
    <property type="entry name" value="RNase_PH"/>
    <property type="match status" value="1"/>
</dbReference>
<evidence type="ECO:0000256" key="6">
    <source>
        <dbReference type="ARBA" id="ARBA00063066"/>
    </source>
</evidence>
<dbReference type="InterPro" id="IPR020568">
    <property type="entry name" value="Ribosomal_Su5_D2-typ_SF"/>
</dbReference>
<keyword evidence="4" id="KW-0963">Cytoplasm</keyword>
<dbReference type="PANTHER" id="PTHR11953:SF0">
    <property type="entry name" value="EXOSOME COMPLEX COMPONENT RRP41"/>
    <property type="match status" value="1"/>
</dbReference>
<keyword evidence="11" id="KW-1185">Reference proteome</keyword>
<reference evidence="10" key="1">
    <citation type="submission" date="2020-05" db="EMBL/GenBank/DDBJ databases">
        <title>Phylogenomic resolution of chytrid fungi.</title>
        <authorList>
            <person name="Stajich J.E."/>
            <person name="Amses K."/>
            <person name="Simmons R."/>
            <person name="Seto K."/>
            <person name="Myers J."/>
            <person name="Bonds A."/>
            <person name="Quandt C.A."/>
            <person name="Barry K."/>
            <person name="Liu P."/>
            <person name="Grigoriev I."/>
            <person name="Longcore J.E."/>
            <person name="James T.Y."/>
        </authorList>
    </citation>
    <scope>NUCLEOTIDE SEQUENCE</scope>
    <source>
        <strain evidence="10">PLAUS21</strain>
    </source>
</reference>
<comment type="subunit">
    <text evidence="6">Component of the RNA exosome complex. Specifically part of the catalytically inactive RNA exosome core complex (Exo-9) which may associate with the catalytic subunits RRP6 and DIS3 in cytoplasmic- and nuclear-specific RNA exosome complex forms. Exo-9 is formed by a hexameric base ring of RNase PH domain-containing subunits and a cap ring consisting of CSL4, RRP4 and RRP40.</text>
</comment>
<evidence type="ECO:0000256" key="7">
    <source>
        <dbReference type="ARBA" id="ARBA00077929"/>
    </source>
</evidence>
<feature type="domain" description="Exoribonuclease phosphorolytic" evidence="9">
    <location>
        <begin position="148"/>
        <end position="212"/>
    </location>
</feature>
<dbReference type="GO" id="GO:0071051">
    <property type="term" value="P:poly(A)-dependent snoRNA 3'-end processing"/>
    <property type="evidence" value="ECO:0007669"/>
    <property type="project" value="TreeGrafter"/>
</dbReference>
<dbReference type="Proteomes" id="UP001210925">
    <property type="component" value="Unassembled WGS sequence"/>
</dbReference>
<dbReference type="InterPro" id="IPR027408">
    <property type="entry name" value="PNPase/RNase_PH_dom_sf"/>
</dbReference>
<evidence type="ECO:0000256" key="1">
    <source>
        <dbReference type="ARBA" id="ARBA00004496"/>
    </source>
</evidence>
<gene>
    <name evidence="10" type="primary">EXOSC4</name>
    <name evidence="10" type="ORF">HK103_006532</name>
</gene>
<sequence length="227" mass="25087">MSRLELITPEGLRVDGRRPKETRRIYSRTDLLAADGSSYIEMGNTKLITTVYGPKESKNNNSNSIINVEFHLASFASGSTAKKLRNDKKLMENSIAIRDIFESVLIKSFGRSEIDVFIQVLQSDGGVLAAAINGTCLALIDAGIPITDYVTACTAGYCNEQAILDLNYIEESSEVPCLTVALTPKNEKILLMNMEHRLHLDNFDSVLSLAKTGCQTIYESLDECIRK</sequence>
<dbReference type="GO" id="GO:0000177">
    <property type="term" value="C:cytoplasmic exosome (RNase complex)"/>
    <property type="evidence" value="ECO:0007669"/>
    <property type="project" value="TreeGrafter"/>
</dbReference>
<evidence type="ECO:0000256" key="3">
    <source>
        <dbReference type="ARBA" id="ARBA00006678"/>
    </source>
</evidence>
<dbReference type="GO" id="GO:0003723">
    <property type="term" value="F:RNA binding"/>
    <property type="evidence" value="ECO:0007669"/>
    <property type="project" value="TreeGrafter"/>
</dbReference>
<dbReference type="CDD" id="cd11370">
    <property type="entry name" value="RNase_PH_RRP41"/>
    <property type="match status" value="1"/>
</dbReference>
<dbReference type="GO" id="GO:0000176">
    <property type="term" value="C:nuclear exosome (RNase complex)"/>
    <property type="evidence" value="ECO:0007669"/>
    <property type="project" value="TreeGrafter"/>
</dbReference>
<comment type="subcellular location">
    <subcellularLocation>
        <location evidence="1">Cytoplasm</location>
    </subcellularLocation>
    <subcellularLocation>
        <location evidence="2">Nucleus</location>
        <location evidence="2">Nucleolus</location>
    </subcellularLocation>
</comment>
<dbReference type="Gene3D" id="3.30.230.70">
    <property type="entry name" value="GHMP Kinase, N-terminal domain"/>
    <property type="match status" value="1"/>
</dbReference>
<comment type="caution">
    <text evidence="10">The sequence shown here is derived from an EMBL/GenBank/DDBJ whole genome shotgun (WGS) entry which is preliminary data.</text>
</comment>
<organism evidence="10 11">
    <name type="scientific">Boothiomyces macroporosus</name>
    <dbReference type="NCBI Taxonomy" id="261099"/>
    <lineage>
        <taxon>Eukaryota</taxon>
        <taxon>Fungi</taxon>
        <taxon>Fungi incertae sedis</taxon>
        <taxon>Chytridiomycota</taxon>
        <taxon>Chytridiomycota incertae sedis</taxon>
        <taxon>Chytridiomycetes</taxon>
        <taxon>Rhizophydiales</taxon>
        <taxon>Terramycetaceae</taxon>
        <taxon>Boothiomyces</taxon>
    </lineage>
</organism>
<dbReference type="FunFam" id="3.30.230.70:FF:000004">
    <property type="entry name" value="Exosome complex component Rrp41"/>
    <property type="match status" value="1"/>
</dbReference>
<dbReference type="Pfam" id="PF03725">
    <property type="entry name" value="RNase_PH_C"/>
    <property type="match status" value="1"/>
</dbReference>
<dbReference type="GO" id="GO:0016075">
    <property type="term" value="P:rRNA catabolic process"/>
    <property type="evidence" value="ECO:0007669"/>
    <property type="project" value="TreeGrafter"/>
</dbReference>